<dbReference type="Gene3D" id="1.10.10.60">
    <property type="entry name" value="Homeodomain-like"/>
    <property type="match status" value="1"/>
</dbReference>
<dbReference type="OrthoDB" id="9771372at2"/>
<evidence type="ECO:0000256" key="2">
    <source>
        <dbReference type="ARBA" id="ARBA00022797"/>
    </source>
</evidence>
<dbReference type="GO" id="GO:0005524">
    <property type="term" value="F:ATP binding"/>
    <property type="evidence" value="ECO:0007669"/>
    <property type="project" value="UniProtKB-KW"/>
</dbReference>
<dbReference type="Pfam" id="PF25601">
    <property type="entry name" value="AAA_lid_14"/>
    <property type="match status" value="1"/>
</dbReference>
<dbReference type="SMART" id="SM00382">
    <property type="entry name" value="AAA"/>
    <property type="match status" value="1"/>
</dbReference>
<dbReference type="InterPro" id="IPR058031">
    <property type="entry name" value="AAA_lid_NorR"/>
</dbReference>
<evidence type="ECO:0000259" key="6">
    <source>
        <dbReference type="PROSITE" id="PS50045"/>
    </source>
</evidence>
<keyword evidence="1" id="KW-0547">Nucleotide-binding</keyword>
<dbReference type="EMBL" id="PREZ01000008">
    <property type="protein sequence ID" value="PPA68933.1"/>
    <property type="molecule type" value="Genomic_DNA"/>
</dbReference>
<evidence type="ECO:0000313" key="8">
    <source>
        <dbReference type="EMBL" id="PPA68933.1"/>
    </source>
</evidence>
<keyword evidence="3" id="KW-0067">ATP-binding</keyword>
<feature type="coiled-coil region" evidence="5">
    <location>
        <begin position="117"/>
        <end position="144"/>
    </location>
</feature>
<evidence type="ECO:0000259" key="7">
    <source>
        <dbReference type="PROSITE" id="PS50112"/>
    </source>
</evidence>
<evidence type="ECO:0000256" key="3">
    <source>
        <dbReference type="ARBA" id="ARBA00022840"/>
    </source>
</evidence>
<comment type="caution">
    <text evidence="8">The sequence shown here is derived from an EMBL/GenBank/DDBJ whole genome shotgun (WGS) entry which is preliminary data.</text>
</comment>
<sequence>MNPILLLSNTNEEIMETEDEDIIITTREGKIIKVTPQSGEHYGLTPHDLLGKSVLDLQEQGIFNPAITPQVVQKKKKVIMVQTTPNGSRVLITGIPLLNEEQEVEFVISYSYELSQLLVMKDYLKELESEISHVKEELAFLRNQQMQLDHFFSESPSTKRAVNTALKIARYNTPVVISGEHGTGKTSLAAFIHNQSEKRNGPFIEIDCSTIPDAVFDSAFNGTERSGGYVQLAKGGTIVVNEIDQLSKSAQSRIVKILENLESTRIIAVSEENLEEMTRQNSFREDLFYFLHLAPIHLKPLRERPEDLAKIITAALSELNSQYQQEKKLNDPLFLHLMQLEWKGNIREVKNVLERSFLESEQPIISLEDLPALYRPDKDEQIGIEIEGQSLPHILEYVEKKVLLNAQKRFKTTTEMAKILGISQPSVVRKLKKYGGADI</sequence>
<dbReference type="SUPFAM" id="SSF55785">
    <property type="entry name" value="PYP-like sensor domain (PAS domain)"/>
    <property type="match status" value="1"/>
</dbReference>
<dbReference type="PROSITE" id="PS50112">
    <property type="entry name" value="PAS"/>
    <property type="match status" value="1"/>
</dbReference>
<dbReference type="AlphaFoldDB" id="A0A2S5G7L1"/>
<dbReference type="InterPro" id="IPR030828">
    <property type="entry name" value="HTH_TyrR"/>
</dbReference>
<dbReference type="Pfam" id="PF13426">
    <property type="entry name" value="PAS_9"/>
    <property type="match status" value="1"/>
</dbReference>
<proteinExistence type="predicted"/>
<evidence type="ECO:0000313" key="9">
    <source>
        <dbReference type="Proteomes" id="UP000239047"/>
    </source>
</evidence>
<accession>A0A2S5G7L1</accession>
<dbReference type="InterPro" id="IPR002078">
    <property type="entry name" value="Sigma_54_int"/>
</dbReference>
<dbReference type="SUPFAM" id="SSF46689">
    <property type="entry name" value="Homeodomain-like"/>
    <property type="match status" value="1"/>
</dbReference>
<dbReference type="Pfam" id="PF18024">
    <property type="entry name" value="HTH_50"/>
    <property type="match status" value="1"/>
</dbReference>
<dbReference type="SUPFAM" id="SSF52540">
    <property type="entry name" value="P-loop containing nucleoside triphosphate hydrolases"/>
    <property type="match status" value="1"/>
</dbReference>
<dbReference type="InterPro" id="IPR027417">
    <property type="entry name" value="P-loop_NTPase"/>
</dbReference>
<dbReference type="CDD" id="cd00130">
    <property type="entry name" value="PAS"/>
    <property type="match status" value="1"/>
</dbReference>
<dbReference type="RefSeq" id="WP_104059549.1">
    <property type="nucleotide sequence ID" value="NZ_PREZ01000008.1"/>
</dbReference>
<dbReference type="InterPro" id="IPR000014">
    <property type="entry name" value="PAS"/>
</dbReference>
<keyword evidence="2" id="KW-0058">Aromatic hydrocarbons catabolism</keyword>
<feature type="domain" description="Sigma-54 factor interaction" evidence="6">
    <location>
        <begin position="151"/>
        <end position="358"/>
    </location>
</feature>
<reference evidence="8 9" key="1">
    <citation type="submission" date="2018-02" db="EMBL/GenBank/DDBJ databases">
        <title>Jeotgalibacillus proteolyticum sp. nov. a protease producing bacterium isolated from ocean sediments of Laizhou Bay.</title>
        <authorList>
            <person name="Li Y."/>
        </authorList>
    </citation>
    <scope>NUCLEOTIDE SEQUENCE [LARGE SCALE GENOMIC DNA]</scope>
    <source>
        <strain evidence="8 9">22-7</strain>
    </source>
</reference>
<dbReference type="PANTHER" id="PTHR32071">
    <property type="entry name" value="TRANSCRIPTIONAL REGULATORY PROTEIN"/>
    <property type="match status" value="1"/>
</dbReference>
<dbReference type="Gene3D" id="3.40.50.300">
    <property type="entry name" value="P-loop containing nucleotide triphosphate hydrolases"/>
    <property type="match status" value="1"/>
</dbReference>
<evidence type="ECO:0000256" key="5">
    <source>
        <dbReference type="SAM" id="Coils"/>
    </source>
</evidence>
<keyword evidence="5" id="KW-0175">Coiled coil</keyword>
<evidence type="ECO:0000256" key="4">
    <source>
        <dbReference type="ARBA" id="ARBA00029500"/>
    </source>
</evidence>
<dbReference type="Proteomes" id="UP000239047">
    <property type="component" value="Unassembled WGS sequence"/>
</dbReference>
<dbReference type="GO" id="GO:0006355">
    <property type="term" value="P:regulation of DNA-templated transcription"/>
    <property type="evidence" value="ECO:0007669"/>
    <property type="project" value="InterPro"/>
</dbReference>
<protein>
    <recommendedName>
        <fullName evidence="4">HTH-type transcriptional regulatory protein TyrR</fullName>
    </recommendedName>
</protein>
<feature type="domain" description="PAS" evidence="7">
    <location>
        <begin position="7"/>
        <end position="55"/>
    </location>
</feature>
<dbReference type="InterPro" id="IPR035965">
    <property type="entry name" value="PAS-like_dom_sf"/>
</dbReference>
<evidence type="ECO:0000256" key="1">
    <source>
        <dbReference type="ARBA" id="ARBA00022741"/>
    </source>
</evidence>
<dbReference type="PROSITE" id="PS50045">
    <property type="entry name" value="SIGMA54_INTERACT_4"/>
    <property type="match status" value="1"/>
</dbReference>
<dbReference type="InterPro" id="IPR009057">
    <property type="entry name" value="Homeodomain-like_sf"/>
</dbReference>
<dbReference type="CDD" id="cd00009">
    <property type="entry name" value="AAA"/>
    <property type="match status" value="1"/>
</dbReference>
<dbReference type="Gene3D" id="1.10.8.60">
    <property type="match status" value="1"/>
</dbReference>
<dbReference type="InterPro" id="IPR003593">
    <property type="entry name" value="AAA+_ATPase"/>
</dbReference>
<keyword evidence="9" id="KW-1185">Reference proteome</keyword>
<name>A0A2S5G7L1_9BACL</name>
<gene>
    <name evidence="8" type="ORF">C4B60_18655</name>
</gene>
<dbReference type="GO" id="GO:0003677">
    <property type="term" value="F:DNA binding"/>
    <property type="evidence" value="ECO:0007669"/>
    <property type="project" value="UniProtKB-KW"/>
</dbReference>
<dbReference type="Gene3D" id="3.30.450.20">
    <property type="entry name" value="PAS domain"/>
    <property type="match status" value="1"/>
</dbReference>
<dbReference type="Pfam" id="PF00158">
    <property type="entry name" value="Sigma54_activat"/>
    <property type="match status" value="1"/>
</dbReference>
<organism evidence="8 9">
    <name type="scientific">Jeotgalibacillus proteolyticus</name>
    <dbReference type="NCBI Taxonomy" id="2082395"/>
    <lineage>
        <taxon>Bacteria</taxon>
        <taxon>Bacillati</taxon>
        <taxon>Bacillota</taxon>
        <taxon>Bacilli</taxon>
        <taxon>Bacillales</taxon>
        <taxon>Caryophanaceae</taxon>
        <taxon>Jeotgalibacillus</taxon>
    </lineage>
</organism>